<dbReference type="InterPro" id="IPR016135">
    <property type="entry name" value="UBQ-conjugating_enzyme/RWD"/>
</dbReference>
<evidence type="ECO:0000313" key="1">
    <source>
        <dbReference type="EMBL" id="KAF5396506.1"/>
    </source>
</evidence>
<dbReference type="Gene3D" id="3.10.110.10">
    <property type="entry name" value="Ubiquitin Conjugating Enzyme"/>
    <property type="match status" value="1"/>
</dbReference>
<proteinExistence type="predicted"/>
<dbReference type="AlphaFoldDB" id="A0A8J4SRG3"/>
<dbReference type="Proteomes" id="UP000748531">
    <property type="component" value="Unassembled WGS sequence"/>
</dbReference>
<comment type="caution">
    <text evidence="1">The sequence shown here is derived from an EMBL/GenBank/DDBJ whole genome shotgun (WGS) entry which is preliminary data.</text>
</comment>
<evidence type="ECO:0000313" key="2">
    <source>
        <dbReference type="Proteomes" id="UP000748531"/>
    </source>
</evidence>
<keyword evidence="2" id="KW-1185">Reference proteome</keyword>
<name>A0A8J4SRG3_9TREM</name>
<dbReference type="EMBL" id="LUCH01007981">
    <property type="protein sequence ID" value="KAF5396506.1"/>
    <property type="molecule type" value="Genomic_DNA"/>
</dbReference>
<reference evidence="1" key="1">
    <citation type="submission" date="2019-05" db="EMBL/GenBank/DDBJ databases">
        <title>Annotation for the trematode Paragonimus heterotremus.</title>
        <authorList>
            <person name="Choi Y.-J."/>
        </authorList>
    </citation>
    <scope>NUCLEOTIDE SEQUENCE</scope>
    <source>
        <strain evidence="1">LC</strain>
    </source>
</reference>
<gene>
    <name evidence="1" type="ORF">PHET_10371</name>
</gene>
<organism evidence="1 2">
    <name type="scientific">Paragonimus heterotremus</name>
    <dbReference type="NCBI Taxonomy" id="100268"/>
    <lineage>
        <taxon>Eukaryota</taxon>
        <taxon>Metazoa</taxon>
        <taxon>Spiralia</taxon>
        <taxon>Lophotrochozoa</taxon>
        <taxon>Platyhelminthes</taxon>
        <taxon>Trematoda</taxon>
        <taxon>Digenea</taxon>
        <taxon>Plagiorchiida</taxon>
        <taxon>Troglotremata</taxon>
        <taxon>Troglotrematidae</taxon>
        <taxon>Paragonimus</taxon>
    </lineage>
</organism>
<dbReference type="OrthoDB" id="6508832at2759"/>
<dbReference type="SUPFAM" id="SSF54495">
    <property type="entry name" value="UBC-like"/>
    <property type="match status" value="1"/>
</dbReference>
<accession>A0A8J4SRG3</accession>
<protein>
    <recommendedName>
        <fullName evidence="3">Ubiquitin-conjugating enzyme E2 variant 1</fullName>
    </recommendedName>
</protein>
<sequence length="66" mass="7578">MAFRLKVLATRHGFEECSLVDPRAFPILNNWTRGLHMRHILLELRQKMASSENARLAQPPEGSTFS</sequence>
<evidence type="ECO:0008006" key="3">
    <source>
        <dbReference type="Google" id="ProtNLM"/>
    </source>
</evidence>